<evidence type="ECO:0000256" key="1">
    <source>
        <dbReference type="ARBA" id="ARBA00007812"/>
    </source>
</evidence>
<dbReference type="KEGG" id="fcz:IMF26_03985"/>
<dbReference type="GO" id="GO:0050660">
    <property type="term" value="F:flavin adenine dinucleotide binding"/>
    <property type="evidence" value="ECO:0007669"/>
    <property type="project" value="TreeGrafter"/>
</dbReference>
<dbReference type="Pfam" id="PF02775">
    <property type="entry name" value="TPP_enzyme_C"/>
    <property type="match status" value="1"/>
</dbReference>
<dbReference type="GO" id="GO:0003984">
    <property type="term" value="F:acetolactate synthase activity"/>
    <property type="evidence" value="ECO:0007669"/>
    <property type="project" value="TreeGrafter"/>
</dbReference>
<reference evidence="7" key="1">
    <citation type="submission" date="2020-10" db="EMBL/GenBank/DDBJ databases">
        <authorList>
            <person name="Kadnikov V."/>
            <person name="Beletsky A.V."/>
            <person name="Mardanov A.V."/>
            <person name="Karnachuk O.V."/>
            <person name="Ravin N.V."/>
        </authorList>
    </citation>
    <scope>NUCLEOTIDE SEQUENCE</scope>
    <source>
        <strain evidence="7">Bu02</strain>
    </source>
</reference>
<evidence type="ECO:0000259" key="5">
    <source>
        <dbReference type="Pfam" id="PF02775"/>
    </source>
</evidence>
<dbReference type="GO" id="GO:0000287">
    <property type="term" value="F:magnesium ion binding"/>
    <property type="evidence" value="ECO:0007669"/>
    <property type="project" value="InterPro"/>
</dbReference>
<protein>
    <submittedName>
        <fullName evidence="7">Thiamine pyrophosphate-binding protein</fullName>
    </submittedName>
</protein>
<evidence type="ECO:0000256" key="2">
    <source>
        <dbReference type="ARBA" id="ARBA00023052"/>
    </source>
</evidence>
<dbReference type="CDD" id="cd02002">
    <property type="entry name" value="TPP_BFDC"/>
    <property type="match status" value="1"/>
</dbReference>
<feature type="domain" description="Thiamine pyrophosphate enzyme N-terminal TPP-binding" evidence="6">
    <location>
        <begin position="8"/>
        <end position="123"/>
    </location>
</feature>
<evidence type="ECO:0000259" key="6">
    <source>
        <dbReference type="Pfam" id="PF02776"/>
    </source>
</evidence>
<dbReference type="SUPFAM" id="SSF52467">
    <property type="entry name" value="DHS-like NAD/FAD-binding domain"/>
    <property type="match status" value="1"/>
</dbReference>
<dbReference type="Gene3D" id="3.40.50.1220">
    <property type="entry name" value="TPP-binding domain"/>
    <property type="match status" value="1"/>
</dbReference>
<dbReference type="GO" id="GO:0005948">
    <property type="term" value="C:acetolactate synthase complex"/>
    <property type="evidence" value="ECO:0007669"/>
    <property type="project" value="TreeGrafter"/>
</dbReference>
<dbReference type="Pfam" id="PF02776">
    <property type="entry name" value="TPP_enzyme_N"/>
    <property type="match status" value="1"/>
</dbReference>
<dbReference type="CDD" id="cd07035">
    <property type="entry name" value="TPP_PYR_POX_like"/>
    <property type="match status" value="1"/>
</dbReference>
<sequence>MSTKRELTGAQAFMETLKSWDVQYIFGLPGTTEASLLDALVDYKEISYVLATHEGVAVSMADGYARITGKPGVVSLHTNVGLANGLGQIHNAKVNGIPLLVCACIKDTRIQGRTAFTTSHDIQESVKQYTKWDWLVLRTDAISENVTRALKIATSAPTGPVFVALPEDLMSNKAEIEIFEAKGYRLSPSLRACPKEVEKAAKVLLSAERPLIIAGSDVAKDAAWDDMLAFADLLGVPVAVENRLAVDFCAFPTNHPHYVGPFNPNADFVKNADVILAIGMRLFTEFVPPAFPQIPPTAKLIHVCADAFEVAKIYPVEVGLVADARSALKDLIAAVKQSGVDPAWKQKQTERAEKINAAFKQRLQEEAAAVKDVRPIKTQRLATALAEVMDDDTTVVSDGITSNEPLVNHLPRTNPKSYFSSSSGGCIGWGPGAALGVKLGDPSRKVIGFVGDGVMQMGIQALWTAAKYEIPVVYVVANNRMYAAVKAGLLRFKGRAAEKGVFPGTDISGPDYAAVAKAFGLEGFRVSEPDEIAPTVRKALALNKPAVVDVLLDPEDCGPIAR</sequence>
<dbReference type="InterPro" id="IPR029061">
    <property type="entry name" value="THDP-binding"/>
</dbReference>
<dbReference type="SUPFAM" id="SSF52518">
    <property type="entry name" value="Thiamin diphosphate-binding fold (THDP-binding)"/>
    <property type="match status" value="2"/>
</dbReference>
<proteinExistence type="inferred from homology"/>
<dbReference type="Pfam" id="PF00205">
    <property type="entry name" value="TPP_enzyme_M"/>
    <property type="match status" value="1"/>
</dbReference>
<dbReference type="GO" id="GO:0030976">
    <property type="term" value="F:thiamine pyrophosphate binding"/>
    <property type="evidence" value="ECO:0007669"/>
    <property type="project" value="InterPro"/>
</dbReference>
<comment type="similarity">
    <text evidence="1 3">Belongs to the TPP enzyme family.</text>
</comment>
<feature type="domain" description="Thiamine pyrophosphate enzyme TPP-binding" evidence="5">
    <location>
        <begin position="408"/>
        <end position="550"/>
    </location>
</feature>
<dbReference type="InterPro" id="IPR012001">
    <property type="entry name" value="Thiamin_PyroP_enz_TPP-bd_dom"/>
</dbReference>
<reference evidence="7" key="2">
    <citation type="journal article" date="2023" name="Biology">
        <title>Prokaryotic Life Associated with Coal-Fire Gas Vents Revealed by Metagenomics.</title>
        <authorList>
            <person name="Kadnikov V.V."/>
            <person name="Mardanov A.V."/>
            <person name="Beletsky A.V."/>
            <person name="Karnachuk O.V."/>
            <person name="Ravin N.V."/>
        </authorList>
    </citation>
    <scope>NUCLEOTIDE SEQUENCE</scope>
    <source>
        <strain evidence="7">Bu02</strain>
    </source>
</reference>
<dbReference type="InterPro" id="IPR045229">
    <property type="entry name" value="TPP_enz"/>
</dbReference>
<dbReference type="GO" id="GO:0009099">
    <property type="term" value="P:L-valine biosynthetic process"/>
    <property type="evidence" value="ECO:0007669"/>
    <property type="project" value="TreeGrafter"/>
</dbReference>
<dbReference type="PANTHER" id="PTHR18968">
    <property type="entry name" value="THIAMINE PYROPHOSPHATE ENZYMES"/>
    <property type="match status" value="1"/>
</dbReference>
<name>A0AAT9LDW8_9FIRM</name>
<organism evidence="7">
    <name type="scientific">Candidatus Fermentithermobacillus carboniphilus</name>
    <dbReference type="NCBI Taxonomy" id="3085328"/>
    <lineage>
        <taxon>Bacteria</taxon>
        <taxon>Bacillati</taxon>
        <taxon>Bacillota</taxon>
        <taxon>Candidatus Fermentithermobacillia</taxon>
        <taxon>Candidatus Fermentithermobacillales</taxon>
        <taxon>Candidatus Fermentithermobacillaceae</taxon>
        <taxon>Candidatus Fermentithermobacillus</taxon>
    </lineage>
</organism>
<dbReference type="PANTHER" id="PTHR18968:SF13">
    <property type="entry name" value="ACETOLACTATE SYNTHASE CATALYTIC SUBUNIT, MITOCHONDRIAL"/>
    <property type="match status" value="1"/>
</dbReference>
<evidence type="ECO:0000313" key="7">
    <source>
        <dbReference type="EMBL" id="QUL99223.1"/>
    </source>
</evidence>
<evidence type="ECO:0000259" key="4">
    <source>
        <dbReference type="Pfam" id="PF00205"/>
    </source>
</evidence>
<keyword evidence="2 3" id="KW-0786">Thiamine pyrophosphate</keyword>
<dbReference type="Gene3D" id="3.40.50.970">
    <property type="match status" value="2"/>
</dbReference>
<dbReference type="EMBL" id="CP062796">
    <property type="protein sequence ID" value="QUL99223.1"/>
    <property type="molecule type" value="Genomic_DNA"/>
</dbReference>
<gene>
    <name evidence="7" type="ORF">IMF26_03985</name>
</gene>
<dbReference type="InterPro" id="IPR011766">
    <property type="entry name" value="TPP_enzyme_TPP-bd"/>
</dbReference>
<dbReference type="InterPro" id="IPR012000">
    <property type="entry name" value="Thiamin_PyroP_enz_cen_dom"/>
</dbReference>
<dbReference type="AlphaFoldDB" id="A0AAT9LDW8"/>
<accession>A0AAT9LDW8</accession>
<dbReference type="GO" id="GO:0009097">
    <property type="term" value="P:isoleucine biosynthetic process"/>
    <property type="evidence" value="ECO:0007669"/>
    <property type="project" value="TreeGrafter"/>
</dbReference>
<feature type="domain" description="Thiamine pyrophosphate enzyme central" evidence="4">
    <location>
        <begin position="197"/>
        <end position="331"/>
    </location>
</feature>
<dbReference type="InterPro" id="IPR029035">
    <property type="entry name" value="DHS-like_NAD/FAD-binding_dom"/>
</dbReference>
<evidence type="ECO:0000256" key="3">
    <source>
        <dbReference type="RuleBase" id="RU362132"/>
    </source>
</evidence>